<dbReference type="InterPro" id="IPR036514">
    <property type="entry name" value="SGNH_hydro_sf"/>
</dbReference>
<keyword evidence="3" id="KW-1185">Reference proteome</keyword>
<sequence>MTSTDSPAELTQELKDPHILGTAEIAAQLQGATWARYAAIGDSIVEGAREPVEGYADLSLADRVAAALRGANPDLEYRNFGERDLTAAQIRATQLEPALAFGPDVAVVVAGGNDLLGKHFDAAAVEAEQTRIVSELRARGCTVVTMGLFDNTWTPYVPDKYKAVMQQRIREFSDLTRGVSERMGGLHVDLPTHPAGKEPIFASDGLHLNARGHAVVATEVVRKLGEYLAAERG</sequence>
<dbReference type="CDD" id="cd01832">
    <property type="entry name" value="SGNH_hydrolase_like_1"/>
    <property type="match status" value="1"/>
</dbReference>
<dbReference type="SUPFAM" id="SSF52266">
    <property type="entry name" value="SGNH hydrolase"/>
    <property type="match status" value="1"/>
</dbReference>
<dbReference type="Gene3D" id="3.40.50.1110">
    <property type="entry name" value="SGNH hydrolase"/>
    <property type="match status" value="1"/>
</dbReference>
<evidence type="ECO:0000313" key="3">
    <source>
        <dbReference type="Proteomes" id="UP000029095"/>
    </source>
</evidence>
<dbReference type="InterPro" id="IPR013830">
    <property type="entry name" value="SGNH_hydro"/>
</dbReference>
<gene>
    <name evidence="2" type="ORF">FM21_33065</name>
</gene>
<dbReference type="PANTHER" id="PTHR43784:SF2">
    <property type="entry name" value="GDSL-LIKE LIPASE_ACYLHYDROLASE, PUTATIVE (AFU_ORTHOLOGUE AFUA_2G00820)-RELATED"/>
    <property type="match status" value="1"/>
</dbReference>
<dbReference type="InterPro" id="IPR053140">
    <property type="entry name" value="GDSL_Rv0518-like"/>
</dbReference>
<organism evidence="2 3">
    <name type="scientific">Streptomyces mutabilis</name>
    <dbReference type="NCBI Taxonomy" id="67332"/>
    <lineage>
        <taxon>Bacteria</taxon>
        <taxon>Bacillati</taxon>
        <taxon>Actinomycetota</taxon>
        <taxon>Actinomycetes</taxon>
        <taxon>Kitasatosporales</taxon>
        <taxon>Streptomycetaceae</taxon>
        <taxon>Streptomyces</taxon>
    </lineage>
</organism>
<accession>A0A086MRU9</accession>
<dbReference type="RefSeq" id="WP_043385064.1">
    <property type="nucleotide sequence ID" value="NZ_KN039949.1"/>
</dbReference>
<reference evidence="2 3" key="1">
    <citation type="submission" date="2014-05" db="EMBL/GenBank/DDBJ databases">
        <title>Complete genome sequence of the Streptomyces mutabilis TRM45540.</title>
        <authorList>
            <person name="Luo X."/>
            <person name="Zhang L."/>
        </authorList>
    </citation>
    <scope>NUCLEOTIDE SEQUENCE [LARGE SCALE GENOMIC DNA]</scope>
    <source>
        <strain evidence="2 3">TRM45540</strain>
    </source>
</reference>
<dbReference type="EMBL" id="JNFQ01000006">
    <property type="protein sequence ID" value="KFG71617.1"/>
    <property type="molecule type" value="Genomic_DNA"/>
</dbReference>
<evidence type="ECO:0000259" key="1">
    <source>
        <dbReference type="Pfam" id="PF13472"/>
    </source>
</evidence>
<evidence type="ECO:0000313" key="2">
    <source>
        <dbReference type="EMBL" id="KFG71617.1"/>
    </source>
</evidence>
<proteinExistence type="predicted"/>
<dbReference type="STRING" id="1915400.FM21_33065"/>
<protein>
    <submittedName>
        <fullName evidence="2">GDSL family lipase</fullName>
    </submittedName>
</protein>
<feature type="domain" description="SGNH hydrolase-type esterase" evidence="1">
    <location>
        <begin position="39"/>
        <end position="215"/>
    </location>
</feature>
<dbReference type="HOGENOM" id="CLU_069365_2_0_11"/>
<dbReference type="Pfam" id="PF13472">
    <property type="entry name" value="Lipase_GDSL_2"/>
    <property type="match status" value="1"/>
</dbReference>
<dbReference type="PANTHER" id="PTHR43784">
    <property type="entry name" value="GDSL-LIKE LIPASE/ACYLHYDROLASE, PUTATIVE (AFU_ORTHOLOGUE AFUA_2G00820)-RELATED"/>
    <property type="match status" value="1"/>
</dbReference>
<dbReference type="AlphaFoldDB" id="A0A086MRU9"/>
<dbReference type="Proteomes" id="UP000029095">
    <property type="component" value="Unassembled WGS sequence"/>
</dbReference>
<comment type="caution">
    <text evidence="2">The sequence shown here is derived from an EMBL/GenBank/DDBJ whole genome shotgun (WGS) entry which is preliminary data.</text>
</comment>
<name>A0A086MRU9_9ACTN</name>